<evidence type="ECO:0000256" key="3">
    <source>
        <dbReference type="ARBA" id="ARBA00022692"/>
    </source>
</evidence>
<dbReference type="EMBL" id="JNOM01000105">
    <property type="protein sequence ID" value="KNG86722.1"/>
    <property type="molecule type" value="Genomic_DNA"/>
</dbReference>
<dbReference type="GeneID" id="26806987"/>
<evidence type="ECO:0000256" key="7">
    <source>
        <dbReference type="SAM" id="Phobius"/>
    </source>
</evidence>
<keyword evidence="2" id="KW-0813">Transport</keyword>
<dbReference type="RefSeq" id="XP_015407645.1">
    <property type="nucleotide sequence ID" value="XM_015550440.1"/>
</dbReference>
<evidence type="ECO:0000256" key="2">
    <source>
        <dbReference type="ARBA" id="ARBA00022448"/>
    </source>
</evidence>
<dbReference type="Proteomes" id="UP000037505">
    <property type="component" value="Unassembled WGS sequence"/>
</dbReference>
<feature type="transmembrane region" description="Helical" evidence="7">
    <location>
        <begin position="373"/>
        <end position="393"/>
    </location>
</feature>
<organism evidence="8 9">
    <name type="scientific">Aspergillus nomiae NRRL (strain ATCC 15546 / NRRL 13137 / CBS 260.88 / M93)</name>
    <dbReference type="NCBI Taxonomy" id="1509407"/>
    <lineage>
        <taxon>Eukaryota</taxon>
        <taxon>Fungi</taxon>
        <taxon>Dikarya</taxon>
        <taxon>Ascomycota</taxon>
        <taxon>Pezizomycotina</taxon>
        <taxon>Eurotiomycetes</taxon>
        <taxon>Eurotiomycetidae</taxon>
        <taxon>Eurotiales</taxon>
        <taxon>Aspergillaceae</taxon>
        <taxon>Aspergillus</taxon>
        <taxon>Aspergillus subgen. Circumdati</taxon>
    </lineage>
</organism>
<feature type="transmembrane region" description="Helical" evidence="7">
    <location>
        <begin position="48"/>
        <end position="71"/>
    </location>
</feature>
<keyword evidence="5 7" id="KW-0472">Membrane</keyword>
<feature type="transmembrane region" description="Helical" evidence="7">
    <location>
        <begin position="181"/>
        <end position="201"/>
    </location>
</feature>
<dbReference type="PANTHER" id="PTHR43791">
    <property type="entry name" value="PERMEASE-RELATED"/>
    <property type="match status" value="1"/>
</dbReference>
<dbReference type="AlphaFoldDB" id="A0A0L1J4Q9"/>
<dbReference type="Gene3D" id="1.20.1250.20">
    <property type="entry name" value="MFS general substrate transporter like domains"/>
    <property type="match status" value="1"/>
</dbReference>
<keyword evidence="3 7" id="KW-0812">Transmembrane</keyword>
<feature type="compositionally biased region" description="Basic and acidic residues" evidence="6">
    <location>
        <begin position="1"/>
        <end position="12"/>
    </location>
</feature>
<name>A0A0L1J4Q9_ASPN3</name>
<dbReference type="OrthoDB" id="2985014at2759"/>
<feature type="transmembrane region" description="Helical" evidence="7">
    <location>
        <begin position="288"/>
        <end position="309"/>
    </location>
</feature>
<evidence type="ECO:0000313" key="8">
    <source>
        <dbReference type="EMBL" id="KNG86722.1"/>
    </source>
</evidence>
<dbReference type="PANTHER" id="PTHR43791:SF51">
    <property type="entry name" value="MAJOR FACILITATOR SUPERFAMILY (MFS) PROFILE DOMAIN-CONTAINING PROTEIN"/>
    <property type="match status" value="1"/>
</dbReference>
<dbReference type="SUPFAM" id="SSF103473">
    <property type="entry name" value="MFS general substrate transporter"/>
    <property type="match status" value="1"/>
</dbReference>
<comment type="subcellular location">
    <subcellularLocation>
        <location evidence="1">Membrane</location>
        <topology evidence="1">Multi-pass membrane protein</topology>
    </subcellularLocation>
</comment>
<gene>
    <name evidence="8" type="ORF">ANOM_005183</name>
</gene>
<feature type="transmembrane region" description="Helical" evidence="7">
    <location>
        <begin position="213"/>
        <end position="235"/>
    </location>
</feature>
<dbReference type="GO" id="GO:0016020">
    <property type="term" value="C:membrane"/>
    <property type="evidence" value="ECO:0007669"/>
    <property type="project" value="UniProtKB-SubCell"/>
</dbReference>
<proteinExistence type="predicted"/>
<evidence type="ECO:0000313" key="9">
    <source>
        <dbReference type="Proteomes" id="UP000037505"/>
    </source>
</evidence>
<comment type="caution">
    <text evidence="8">The sequence shown here is derived from an EMBL/GenBank/DDBJ whole genome shotgun (WGS) entry which is preliminary data.</text>
</comment>
<feature type="transmembrane region" description="Helical" evidence="7">
    <location>
        <begin position="348"/>
        <end position="367"/>
    </location>
</feature>
<evidence type="ECO:0000256" key="5">
    <source>
        <dbReference type="ARBA" id="ARBA00023136"/>
    </source>
</evidence>
<protein>
    <recommendedName>
        <fullName evidence="10">Major facilitator superfamily (MFS) profile domain-containing protein</fullName>
    </recommendedName>
</protein>
<evidence type="ECO:0008006" key="10">
    <source>
        <dbReference type="Google" id="ProtNLM"/>
    </source>
</evidence>
<evidence type="ECO:0000256" key="4">
    <source>
        <dbReference type="ARBA" id="ARBA00022989"/>
    </source>
</evidence>
<reference evidence="8 9" key="1">
    <citation type="submission" date="2014-06" db="EMBL/GenBank/DDBJ databases">
        <title>The Genome of the Aflatoxigenic Filamentous Fungus Aspergillus nomius.</title>
        <authorList>
            <person name="Moore M.G."/>
            <person name="Shannon B.M."/>
            <person name="Brian M.M."/>
        </authorList>
    </citation>
    <scope>NUCLEOTIDE SEQUENCE [LARGE SCALE GENOMIC DNA]</scope>
    <source>
        <strain evidence="8 9">NRRL 13137</strain>
    </source>
</reference>
<keyword evidence="4 7" id="KW-1133">Transmembrane helix</keyword>
<evidence type="ECO:0000256" key="6">
    <source>
        <dbReference type="SAM" id="MobiDB-lite"/>
    </source>
</evidence>
<feature type="transmembrane region" description="Helical" evidence="7">
    <location>
        <begin position="149"/>
        <end position="169"/>
    </location>
</feature>
<dbReference type="GO" id="GO:0022857">
    <property type="term" value="F:transmembrane transporter activity"/>
    <property type="evidence" value="ECO:0007669"/>
    <property type="project" value="InterPro"/>
</dbReference>
<dbReference type="InterPro" id="IPR011701">
    <property type="entry name" value="MFS"/>
</dbReference>
<feature type="transmembrane region" description="Helical" evidence="7">
    <location>
        <begin position="91"/>
        <end position="113"/>
    </location>
</feature>
<accession>A0A0L1J4Q9</accession>
<dbReference type="Pfam" id="PF07690">
    <property type="entry name" value="MFS_1"/>
    <property type="match status" value="1"/>
</dbReference>
<dbReference type="FunFam" id="1.20.1250.20:FF:000722">
    <property type="entry name" value="MFS general substrate transporter"/>
    <property type="match status" value="1"/>
</dbReference>
<feature type="region of interest" description="Disordered" evidence="6">
    <location>
        <begin position="1"/>
        <end position="29"/>
    </location>
</feature>
<feature type="transmembrane region" description="Helical" evidence="7">
    <location>
        <begin position="125"/>
        <end position="143"/>
    </location>
</feature>
<feature type="transmembrane region" description="Helical" evidence="7">
    <location>
        <begin position="321"/>
        <end position="341"/>
    </location>
</feature>
<dbReference type="InterPro" id="IPR036259">
    <property type="entry name" value="MFS_trans_sf"/>
</dbReference>
<evidence type="ECO:0000256" key="1">
    <source>
        <dbReference type="ARBA" id="ARBA00004141"/>
    </source>
</evidence>
<keyword evidence="9" id="KW-1185">Reference proteome</keyword>
<sequence length="693" mass="77780">MAPVKNRNDLDKPGFSPAEEEVGITTNSHQRTDRNLQKIHREVDFRILLWYSFVYLIMRIDVTNISNAAIINIEEGNGIKKELGNLSSEQWAWALSIFYYPYMFFEPASTVLLKRWSPSVWMSRIMITWGIISMCQGATRNYAGILATRFFLGLAEAGFYPGVLYHLSFWYNTDRMPLRLAFFYASGVFSGTVSGLLAYAISFMNKAGGLSGWRWVFILEGIPPILCGVYTYFFLPNYPENSNFLSESEKQTVLEGLSSDAPKMKAKTFQWEEVKILLRDPTMITFSLLWITHGIGGWGISFVLPTVIYELGMTNTGIAQLMSMPPSSLAFLTLVILGYFIRLDKLNCWIVAIALELVSIISYIILLTTDNTIVKYIFIMISNAAASCVYPVIWPERIRAVKGTTSSALAIGITNACAQLMGIVGPQVYQSKFGPSYHRLTMAAPSQNNEASLPSPAWVWSNNSDVHAARDRSWFGDDYTPFQSFVTGMLGDSIEVVGIGTVDLPTKTSPKKTGPSSHGVVRLKNVLHAPRLTCNIIGKPILKDYGVQIRSSNKHTSDSITSHSDGRTVAYFKSITGNVMFWEVRLSGPLVGPKVGPSPFRPSDDYMIHAFWPDSERRRFAALQASRQAQTKVSEPLTQNEKAWLKKHHGSEFKFLRDHGLSIYEDEDREEGRTILRALMSDDDDDDDDDSEI</sequence>